<dbReference type="AlphaFoldDB" id="A0AAQ2Y117"/>
<evidence type="ECO:0000256" key="4">
    <source>
        <dbReference type="ARBA" id="ARBA00023163"/>
    </source>
</evidence>
<protein>
    <submittedName>
        <fullName evidence="6">LysR family transcriptional regulator</fullName>
    </submittedName>
</protein>
<sequence>MPKEIDFNLIPFFLAIYEEGNISVAAKKLGVTQPAASKNLKRLRDKYDDVLFIRHHNGVSPSNKAIEIYPALAAANKLYASTLEHLNRFSPISSDRSFSMACINIASYQLVPELLAKIREKAPNITIDVHPLYSEDYEMDLRVKRYDFVIDVPQIRTSSLRYETIGKRELVVVCSKNHPRLGEMLTKQEFLEEDHVVLASWQHKVSPMSNSNIIELSQRNTPYSVSNALDMLKTVEQTDMVCLMDSSISKSFQHVMNIKVLPFPFDQTQWELCLIYHPNRVTDSGHKWTRNVIKATSEKINKAQS</sequence>
<proteinExistence type="inferred from homology"/>
<dbReference type="GO" id="GO:0003677">
    <property type="term" value="F:DNA binding"/>
    <property type="evidence" value="ECO:0007669"/>
    <property type="project" value="UniProtKB-KW"/>
</dbReference>
<dbReference type="SUPFAM" id="SSF53850">
    <property type="entry name" value="Periplasmic binding protein-like II"/>
    <property type="match status" value="1"/>
</dbReference>
<feature type="domain" description="HTH lysR-type" evidence="5">
    <location>
        <begin position="5"/>
        <end position="62"/>
    </location>
</feature>
<dbReference type="PRINTS" id="PR00039">
    <property type="entry name" value="HTHLYSR"/>
</dbReference>
<reference evidence="6" key="1">
    <citation type="submission" date="2023-02" db="EMBL/GenBank/DDBJ databases">
        <title>Isolation, identification, and genome analysis of Vibrio campbellii in the Penaeus vannamei larvae stage.</title>
        <authorList>
            <person name="Huang T."/>
            <person name="Zhang B."/>
        </authorList>
    </citation>
    <scope>NUCLEOTIDE SEQUENCE</scope>
    <source>
        <strain evidence="6">20220413_1</strain>
    </source>
</reference>
<evidence type="ECO:0000259" key="5">
    <source>
        <dbReference type="PROSITE" id="PS50931"/>
    </source>
</evidence>
<dbReference type="InterPro" id="IPR050389">
    <property type="entry name" value="LysR-type_TF"/>
</dbReference>
<dbReference type="Pfam" id="PF03466">
    <property type="entry name" value="LysR_substrate"/>
    <property type="match status" value="1"/>
</dbReference>
<gene>
    <name evidence="6" type="ORF">PUN50_08480</name>
</gene>
<dbReference type="InterPro" id="IPR036390">
    <property type="entry name" value="WH_DNA-bd_sf"/>
</dbReference>
<evidence type="ECO:0000313" key="7">
    <source>
        <dbReference type="Proteomes" id="UP001219537"/>
    </source>
</evidence>
<keyword evidence="3" id="KW-0238">DNA-binding</keyword>
<dbReference type="InterPro" id="IPR000847">
    <property type="entry name" value="LysR_HTH_N"/>
</dbReference>
<name>A0AAQ2Y117_9VIBR</name>
<evidence type="ECO:0000256" key="2">
    <source>
        <dbReference type="ARBA" id="ARBA00023015"/>
    </source>
</evidence>
<dbReference type="SUPFAM" id="SSF46785">
    <property type="entry name" value="Winged helix' DNA-binding domain"/>
    <property type="match status" value="1"/>
</dbReference>
<evidence type="ECO:0000313" key="6">
    <source>
        <dbReference type="EMBL" id="WDG09878.1"/>
    </source>
</evidence>
<dbReference type="PROSITE" id="PS50931">
    <property type="entry name" value="HTH_LYSR"/>
    <property type="match status" value="1"/>
</dbReference>
<keyword evidence="4" id="KW-0804">Transcription</keyword>
<accession>A0AAQ2Y117</accession>
<dbReference type="EMBL" id="CP117988">
    <property type="protein sequence ID" value="WDG09878.1"/>
    <property type="molecule type" value="Genomic_DNA"/>
</dbReference>
<dbReference type="InterPro" id="IPR005119">
    <property type="entry name" value="LysR_subst-bd"/>
</dbReference>
<dbReference type="Gene3D" id="1.10.10.10">
    <property type="entry name" value="Winged helix-like DNA-binding domain superfamily/Winged helix DNA-binding domain"/>
    <property type="match status" value="1"/>
</dbReference>
<dbReference type="PANTHER" id="PTHR30118">
    <property type="entry name" value="HTH-TYPE TRANSCRIPTIONAL REGULATOR LEUO-RELATED"/>
    <property type="match status" value="1"/>
</dbReference>
<dbReference type="Gene3D" id="3.40.190.10">
    <property type="entry name" value="Periplasmic binding protein-like II"/>
    <property type="match status" value="2"/>
</dbReference>
<comment type="similarity">
    <text evidence="1">Belongs to the LysR transcriptional regulatory family.</text>
</comment>
<dbReference type="Pfam" id="PF00126">
    <property type="entry name" value="HTH_1"/>
    <property type="match status" value="1"/>
</dbReference>
<dbReference type="Proteomes" id="UP001219537">
    <property type="component" value="Chromosome 1"/>
</dbReference>
<dbReference type="GO" id="GO:0003700">
    <property type="term" value="F:DNA-binding transcription factor activity"/>
    <property type="evidence" value="ECO:0007669"/>
    <property type="project" value="InterPro"/>
</dbReference>
<dbReference type="PANTHER" id="PTHR30118:SF6">
    <property type="entry name" value="HTH-TYPE TRANSCRIPTIONAL REGULATOR LEUO"/>
    <property type="match status" value="1"/>
</dbReference>
<dbReference type="RefSeq" id="WP_274291225.1">
    <property type="nucleotide sequence ID" value="NZ_CP117988.1"/>
</dbReference>
<evidence type="ECO:0000256" key="1">
    <source>
        <dbReference type="ARBA" id="ARBA00009437"/>
    </source>
</evidence>
<dbReference type="InterPro" id="IPR036388">
    <property type="entry name" value="WH-like_DNA-bd_sf"/>
</dbReference>
<keyword evidence="2" id="KW-0805">Transcription regulation</keyword>
<evidence type="ECO:0000256" key="3">
    <source>
        <dbReference type="ARBA" id="ARBA00023125"/>
    </source>
</evidence>
<organism evidence="6 7">
    <name type="scientific">Vibrio campbellii</name>
    <dbReference type="NCBI Taxonomy" id="680"/>
    <lineage>
        <taxon>Bacteria</taxon>
        <taxon>Pseudomonadati</taxon>
        <taxon>Pseudomonadota</taxon>
        <taxon>Gammaproteobacteria</taxon>
        <taxon>Vibrionales</taxon>
        <taxon>Vibrionaceae</taxon>
        <taxon>Vibrio</taxon>
    </lineage>
</organism>